<protein>
    <submittedName>
        <fullName evidence="1">Uncharacterized protein</fullName>
    </submittedName>
</protein>
<dbReference type="Gene3D" id="3.90.1200.10">
    <property type="match status" value="1"/>
</dbReference>
<reference evidence="1" key="1">
    <citation type="submission" date="2023-03" db="EMBL/GenBank/DDBJ databases">
        <title>Massive genome expansion in bonnet fungi (Mycena s.s.) driven by repeated elements and novel gene families across ecological guilds.</title>
        <authorList>
            <consortium name="Lawrence Berkeley National Laboratory"/>
            <person name="Harder C.B."/>
            <person name="Miyauchi S."/>
            <person name="Viragh M."/>
            <person name="Kuo A."/>
            <person name="Thoen E."/>
            <person name="Andreopoulos B."/>
            <person name="Lu D."/>
            <person name="Skrede I."/>
            <person name="Drula E."/>
            <person name="Henrissat B."/>
            <person name="Morin E."/>
            <person name="Kohler A."/>
            <person name="Barry K."/>
            <person name="LaButti K."/>
            <person name="Morin E."/>
            <person name="Salamov A."/>
            <person name="Lipzen A."/>
            <person name="Mereny Z."/>
            <person name="Hegedus B."/>
            <person name="Baldrian P."/>
            <person name="Stursova M."/>
            <person name="Weitz H."/>
            <person name="Taylor A."/>
            <person name="Grigoriev I.V."/>
            <person name="Nagy L.G."/>
            <person name="Martin F."/>
            <person name="Kauserud H."/>
        </authorList>
    </citation>
    <scope>NUCLEOTIDE SEQUENCE</scope>
    <source>
        <strain evidence="1">CBHHK188m</strain>
    </source>
</reference>
<dbReference type="InterPro" id="IPR011009">
    <property type="entry name" value="Kinase-like_dom_sf"/>
</dbReference>
<proteinExistence type="predicted"/>
<keyword evidence="2" id="KW-1185">Reference proteome</keyword>
<feature type="non-terminal residue" evidence="1">
    <location>
        <position position="1"/>
    </location>
</feature>
<evidence type="ECO:0000313" key="2">
    <source>
        <dbReference type="Proteomes" id="UP001215280"/>
    </source>
</evidence>
<dbReference type="AlphaFoldDB" id="A0AAD7IR32"/>
<dbReference type="EMBL" id="JARJLG010000088">
    <property type="protein sequence ID" value="KAJ7748741.1"/>
    <property type="molecule type" value="Genomic_DNA"/>
</dbReference>
<name>A0AAD7IR32_9AGAR</name>
<evidence type="ECO:0000313" key="1">
    <source>
        <dbReference type="EMBL" id="KAJ7748741.1"/>
    </source>
</evidence>
<accession>A0AAD7IR32</accession>
<gene>
    <name evidence="1" type="ORF">DFH07DRAFT_747088</name>
</gene>
<sequence>ELESYVKQIRSLVPPTSELVKSAYGNSCTIDLGSGPFSSHEEFHRLLRMGEDPEDWRNEIYKVVRQESHTRRYLSKFSHVDLVLRNVLVHKGRISAIIDRGCAGVQDMVVADIFYIP</sequence>
<organism evidence="1 2">
    <name type="scientific">Mycena maculata</name>
    <dbReference type="NCBI Taxonomy" id="230809"/>
    <lineage>
        <taxon>Eukaryota</taxon>
        <taxon>Fungi</taxon>
        <taxon>Dikarya</taxon>
        <taxon>Basidiomycota</taxon>
        <taxon>Agaricomycotina</taxon>
        <taxon>Agaricomycetes</taxon>
        <taxon>Agaricomycetidae</taxon>
        <taxon>Agaricales</taxon>
        <taxon>Marasmiineae</taxon>
        <taxon>Mycenaceae</taxon>
        <taxon>Mycena</taxon>
    </lineage>
</organism>
<dbReference type="Proteomes" id="UP001215280">
    <property type="component" value="Unassembled WGS sequence"/>
</dbReference>
<dbReference type="SUPFAM" id="SSF56112">
    <property type="entry name" value="Protein kinase-like (PK-like)"/>
    <property type="match status" value="1"/>
</dbReference>
<comment type="caution">
    <text evidence="1">The sequence shown here is derived from an EMBL/GenBank/DDBJ whole genome shotgun (WGS) entry which is preliminary data.</text>
</comment>